<dbReference type="SMART" id="SM00530">
    <property type="entry name" value="HTH_XRE"/>
    <property type="match status" value="1"/>
</dbReference>
<keyword evidence="1" id="KW-0238">DNA-binding</keyword>
<reference evidence="4" key="3">
    <citation type="submission" date="2022-11" db="EMBL/GenBank/DDBJ databases">
        <title>Draft genome sequence of Coprococcus comes strain 31264.</title>
        <authorList>
            <person name="Hisatomi A."/>
            <person name="Ohkuma M."/>
            <person name="Sakamoto M."/>
        </authorList>
    </citation>
    <scope>NUCLEOTIDE SEQUENCE</scope>
    <source>
        <strain evidence="4">JCM 31264</strain>
    </source>
</reference>
<dbReference type="AlphaFoldDB" id="A0A174DQD4"/>
<proteinExistence type="predicted"/>
<dbReference type="GO" id="GO:0003677">
    <property type="term" value="F:DNA binding"/>
    <property type="evidence" value="ECO:0007669"/>
    <property type="project" value="UniProtKB-KW"/>
</dbReference>
<accession>A0A174DQD4</accession>
<dbReference type="InterPro" id="IPR010982">
    <property type="entry name" value="Lambda_DNA-bd_dom_sf"/>
</dbReference>
<evidence type="ECO:0000259" key="2">
    <source>
        <dbReference type="PROSITE" id="PS50943"/>
    </source>
</evidence>
<dbReference type="EMBL" id="CYZK01000009">
    <property type="protein sequence ID" value="CUO26305.1"/>
    <property type="molecule type" value="Genomic_DNA"/>
</dbReference>
<evidence type="ECO:0000313" key="4">
    <source>
        <dbReference type="EMBL" id="GLG88065.1"/>
    </source>
</evidence>
<dbReference type="PANTHER" id="PTHR46558">
    <property type="entry name" value="TRACRIPTIONAL REGULATORY PROTEIN-RELATED-RELATED"/>
    <property type="match status" value="1"/>
</dbReference>
<sequence length="110" mass="12821">MSFGSRLKELRIEKNTSQKQVAKDLGISITTISQYESDSRFPNEDMLKRLCRYYQISSDYLLELTDAKHAPLSKEEAKKKMMMSKQMDFICDLIDMIQPNNSKENSDNEN</sequence>
<dbReference type="PROSITE" id="PS50943">
    <property type="entry name" value="HTH_CROC1"/>
    <property type="match status" value="1"/>
</dbReference>
<evidence type="ECO:0000313" key="3">
    <source>
        <dbReference type="EMBL" id="CUO26305.1"/>
    </source>
</evidence>
<evidence type="ECO:0000256" key="1">
    <source>
        <dbReference type="ARBA" id="ARBA00023125"/>
    </source>
</evidence>
<dbReference type="Pfam" id="PF12844">
    <property type="entry name" value="HTH_19"/>
    <property type="match status" value="1"/>
</dbReference>
<dbReference type="Proteomes" id="UP000095362">
    <property type="component" value="Unassembled WGS sequence"/>
</dbReference>
<gene>
    <name evidence="3" type="primary">immR_5</name>
    <name evidence="4" type="ORF">comes_26120</name>
    <name evidence="3" type="ORF">ERS852481_01711</name>
</gene>
<evidence type="ECO:0000313" key="5">
    <source>
        <dbReference type="Proteomes" id="UP000095362"/>
    </source>
</evidence>
<protein>
    <submittedName>
        <fullName evidence="3">HTH-type transcriptional regulator immR</fullName>
    </submittedName>
</protein>
<reference evidence="3 5" key="1">
    <citation type="submission" date="2015-09" db="EMBL/GenBank/DDBJ databases">
        <authorList>
            <consortium name="Pathogen Informatics"/>
        </authorList>
    </citation>
    <scope>NUCLEOTIDE SEQUENCE [LARGE SCALE GENOMIC DNA]</scope>
    <source>
        <strain evidence="3 5">2789STDY5834866</strain>
    </source>
</reference>
<reference evidence="4" key="2">
    <citation type="submission" date="2022-09" db="EMBL/GenBank/DDBJ databases">
        <title>Draft genome sequence of Coprococcus comes strain 31264.</title>
        <authorList>
            <person name="Atsushi H."/>
            <person name="Moriya O."/>
            <person name="Mitsuo S."/>
        </authorList>
    </citation>
    <scope>NUCLEOTIDE SEQUENCE</scope>
    <source>
        <strain evidence="4">JCM 31264</strain>
    </source>
</reference>
<feature type="domain" description="HTH cro/C1-type" evidence="2">
    <location>
        <begin position="7"/>
        <end position="61"/>
    </location>
</feature>
<dbReference type="InterPro" id="IPR001387">
    <property type="entry name" value="Cro/C1-type_HTH"/>
</dbReference>
<dbReference type="PANTHER" id="PTHR46558:SF11">
    <property type="entry name" value="HTH-TYPE TRANSCRIPTIONAL REGULATOR XRE"/>
    <property type="match status" value="1"/>
</dbReference>
<dbReference type="EMBL" id="BSCI01000017">
    <property type="protein sequence ID" value="GLG88065.1"/>
    <property type="molecule type" value="Genomic_DNA"/>
</dbReference>
<dbReference type="Gene3D" id="1.10.260.40">
    <property type="entry name" value="lambda repressor-like DNA-binding domains"/>
    <property type="match status" value="1"/>
</dbReference>
<name>A0A174DQD4_9FIRM</name>
<dbReference type="CDD" id="cd00093">
    <property type="entry name" value="HTH_XRE"/>
    <property type="match status" value="1"/>
</dbReference>
<dbReference type="Proteomes" id="UP001145109">
    <property type="component" value="Unassembled WGS sequence"/>
</dbReference>
<organism evidence="3 5">
    <name type="scientific">Coprococcus comes</name>
    <dbReference type="NCBI Taxonomy" id="410072"/>
    <lineage>
        <taxon>Bacteria</taxon>
        <taxon>Bacillati</taxon>
        <taxon>Bacillota</taxon>
        <taxon>Clostridia</taxon>
        <taxon>Lachnospirales</taxon>
        <taxon>Lachnospiraceae</taxon>
        <taxon>Coprococcus</taxon>
    </lineage>
</organism>
<dbReference type="RefSeq" id="WP_055249075.1">
    <property type="nucleotide sequence ID" value="NZ_BSCI01000017.1"/>
</dbReference>
<dbReference type="SUPFAM" id="SSF47413">
    <property type="entry name" value="lambda repressor-like DNA-binding domains"/>
    <property type="match status" value="1"/>
</dbReference>